<proteinExistence type="predicted"/>
<comment type="caution">
    <text evidence="2">The sequence shown here is derived from an EMBL/GenBank/DDBJ whole genome shotgun (WGS) entry which is preliminary data.</text>
</comment>
<dbReference type="Pfam" id="PF07702">
    <property type="entry name" value="UTRA"/>
    <property type="match status" value="1"/>
</dbReference>
<protein>
    <submittedName>
        <fullName evidence="2">Transcriptional repressor</fullName>
    </submittedName>
</protein>
<evidence type="ECO:0000259" key="1">
    <source>
        <dbReference type="Pfam" id="PF07702"/>
    </source>
</evidence>
<sequence>MSRLLNISQTKPILEKVSRGYLVDGQVFEYSRNAFNTDDYKFTLIAQRKSPR</sequence>
<dbReference type="GO" id="GO:0003677">
    <property type="term" value="F:DNA binding"/>
    <property type="evidence" value="ECO:0007669"/>
    <property type="project" value="InterPro"/>
</dbReference>
<accession>A0A4C7BMF4</accession>
<evidence type="ECO:0000313" key="2">
    <source>
        <dbReference type="EMBL" id="GDA74083.1"/>
    </source>
</evidence>
<dbReference type="InterPro" id="IPR028978">
    <property type="entry name" value="Chorismate_lyase_/UTRA_dom_sf"/>
</dbReference>
<dbReference type="SUPFAM" id="SSF64288">
    <property type="entry name" value="Chorismate lyase-like"/>
    <property type="match status" value="1"/>
</dbReference>
<reference evidence="2" key="1">
    <citation type="submission" date="2018-04" db="EMBL/GenBank/DDBJ databases">
        <title>Large scale genomics of bovine and human commensal E. coli to reveal the emerging process of EHEC.</title>
        <authorList>
            <person name="Arimizu Y."/>
            <person name="Ogura Y."/>
        </authorList>
    </citation>
    <scope>NUCLEOTIDE SEQUENCE</scope>
    <source>
        <strain evidence="2">JML131</strain>
    </source>
</reference>
<dbReference type="EMBL" id="BFQM01000087">
    <property type="protein sequence ID" value="GDA74083.1"/>
    <property type="molecule type" value="Genomic_DNA"/>
</dbReference>
<gene>
    <name evidence="2" type="primary">mngR</name>
    <name evidence="2" type="ORF">HmCmsJML131_04372</name>
</gene>
<organism evidence="2">
    <name type="scientific">Escherichia coli</name>
    <dbReference type="NCBI Taxonomy" id="562"/>
    <lineage>
        <taxon>Bacteria</taxon>
        <taxon>Pseudomonadati</taxon>
        <taxon>Pseudomonadota</taxon>
        <taxon>Gammaproteobacteria</taxon>
        <taxon>Enterobacterales</taxon>
        <taxon>Enterobacteriaceae</taxon>
        <taxon>Escherichia</taxon>
    </lineage>
</organism>
<dbReference type="GO" id="GO:0006355">
    <property type="term" value="P:regulation of DNA-templated transcription"/>
    <property type="evidence" value="ECO:0007669"/>
    <property type="project" value="InterPro"/>
</dbReference>
<feature type="domain" description="UbiC transcription regulator-associated" evidence="1">
    <location>
        <begin position="2"/>
        <end position="41"/>
    </location>
</feature>
<name>A0A4C7BMF4_ECOLX</name>
<dbReference type="InterPro" id="IPR011663">
    <property type="entry name" value="UTRA"/>
</dbReference>
<dbReference type="Gene3D" id="3.40.1410.10">
    <property type="entry name" value="Chorismate lyase-like"/>
    <property type="match status" value="1"/>
</dbReference>
<dbReference type="AlphaFoldDB" id="A0A4C7BMF4"/>